<reference evidence="3" key="1">
    <citation type="submission" date="2017-08" db="EMBL/GenBank/DDBJ databases">
        <authorList>
            <person name="Grouzdev D.S."/>
            <person name="Gaisin V.A."/>
            <person name="Rysina M.S."/>
            <person name="Gorlenko V.M."/>
        </authorList>
    </citation>
    <scope>NUCLEOTIDE SEQUENCE [LARGE SCALE GENOMIC DNA]</scope>
    <source>
        <strain evidence="3">Kir15-3F</strain>
    </source>
</reference>
<dbReference type="EMBL" id="NQWI01000014">
    <property type="protein sequence ID" value="PDW04166.1"/>
    <property type="molecule type" value="Genomic_DNA"/>
</dbReference>
<comment type="caution">
    <text evidence="2">The sequence shown here is derived from an EMBL/GenBank/DDBJ whole genome shotgun (WGS) entry which is preliminary data.</text>
</comment>
<feature type="transmembrane region" description="Helical" evidence="1">
    <location>
        <begin position="348"/>
        <end position="367"/>
    </location>
</feature>
<feature type="transmembrane region" description="Helical" evidence="1">
    <location>
        <begin position="387"/>
        <end position="404"/>
    </location>
</feature>
<name>A0A2A6RML6_9CHLR</name>
<feature type="transmembrane region" description="Helical" evidence="1">
    <location>
        <begin position="204"/>
        <end position="223"/>
    </location>
</feature>
<dbReference type="AlphaFoldDB" id="A0A2A6RML6"/>
<keyword evidence="1" id="KW-1133">Transmembrane helix</keyword>
<feature type="transmembrane region" description="Helical" evidence="1">
    <location>
        <begin position="128"/>
        <end position="153"/>
    </location>
</feature>
<organism evidence="2 3">
    <name type="scientific">Candidatus Viridilinea mediisalina</name>
    <dbReference type="NCBI Taxonomy" id="2024553"/>
    <lineage>
        <taxon>Bacteria</taxon>
        <taxon>Bacillati</taxon>
        <taxon>Chloroflexota</taxon>
        <taxon>Chloroflexia</taxon>
        <taxon>Chloroflexales</taxon>
        <taxon>Chloroflexineae</taxon>
        <taxon>Oscillochloridaceae</taxon>
        <taxon>Candidatus Viridilinea</taxon>
    </lineage>
</organism>
<dbReference type="InterPro" id="IPR031599">
    <property type="entry name" value="ABC_tran_2"/>
</dbReference>
<dbReference type="Pfam" id="PF16949">
    <property type="entry name" value="ABC_tran_2"/>
    <property type="match status" value="1"/>
</dbReference>
<sequence length="569" mass="61044">MLHSIRVLMRARLQITRNTFWRSGWKQKFGLLIVGLFFALGSLGAYGFTRFMVAILRDPELALLLQEAANETPEVAFDLDLLLATLPSLVLLGTLGLLIFSSFSSLLNSLYLSGDLDMLLATPTPMRAVFVVKFFGALSTQYLLIVAFVWPVLVGYGQGMGYGLLYQFAALVVILGLPLLPAGLGALLVMAVIRVIPPRRAREIVSLLGGMLGVGFYLLIQFSGRIAMSTATPANLESLRSVDQPLLPSAWAGRALVAAGEGQLLPLAFYGGSFLLSSVLAFGACLLLAERLYYVGWSNLAQQGGKQRPKPQAPRGALFGRLPLFLPQESRAILVKDLRLFVRDLRNLQVLIFPLALALIWSFQILMGDRASASGLGGPEQLMGASIAFFICISISNGIAGGGVSREGKNFWLLKLAPISPWRLLLGKLALAYLPFPVIGTLFLLGIGLLSQTNPLVVTQQWVLLQLVGLGSASFGIGLGAAFPRLNWENPAQQTTWQSSCLSSIFYPLYILFMLVIVFGAQAASSLLGGGLLGLAVILTGWGLAVGLTGLVVGLGALIGIRGLERIEV</sequence>
<protein>
    <submittedName>
        <fullName evidence="2">Uncharacterized protein</fullName>
    </submittedName>
</protein>
<feature type="transmembrane region" description="Helical" evidence="1">
    <location>
        <begin position="505"/>
        <end position="525"/>
    </location>
</feature>
<feature type="transmembrane region" description="Helical" evidence="1">
    <location>
        <begin position="267"/>
        <end position="289"/>
    </location>
</feature>
<gene>
    <name evidence="2" type="ORF">CJ255_04880</name>
</gene>
<evidence type="ECO:0000313" key="3">
    <source>
        <dbReference type="Proteomes" id="UP000220527"/>
    </source>
</evidence>
<proteinExistence type="predicted"/>
<dbReference type="OrthoDB" id="138672at2"/>
<feature type="transmembrane region" description="Helical" evidence="1">
    <location>
        <begin position="81"/>
        <end position="107"/>
    </location>
</feature>
<feature type="transmembrane region" description="Helical" evidence="1">
    <location>
        <begin position="462"/>
        <end position="484"/>
    </location>
</feature>
<keyword evidence="1" id="KW-0812">Transmembrane</keyword>
<dbReference type="Proteomes" id="UP000220527">
    <property type="component" value="Unassembled WGS sequence"/>
</dbReference>
<accession>A0A2A6RML6</accession>
<feature type="transmembrane region" description="Helical" evidence="1">
    <location>
        <begin position="425"/>
        <end position="450"/>
    </location>
</feature>
<evidence type="ECO:0000256" key="1">
    <source>
        <dbReference type="SAM" id="Phobius"/>
    </source>
</evidence>
<evidence type="ECO:0000313" key="2">
    <source>
        <dbReference type="EMBL" id="PDW04166.1"/>
    </source>
</evidence>
<keyword evidence="3" id="KW-1185">Reference proteome</keyword>
<feature type="transmembrane region" description="Helical" evidence="1">
    <location>
        <begin position="531"/>
        <end position="561"/>
    </location>
</feature>
<keyword evidence="1" id="KW-0472">Membrane</keyword>
<feature type="transmembrane region" description="Helical" evidence="1">
    <location>
        <begin position="165"/>
        <end position="192"/>
    </location>
</feature>